<keyword evidence="4 5" id="KW-0408">Iron</keyword>
<evidence type="ECO:0000259" key="6">
    <source>
        <dbReference type="PROSITE" id="PS51471"/>
    </source>
</evidence>
<dbReference type="PROSITE" id="PS51471">
    <property type="entry name" value="FE2OG_OXY"/>
    <property type="match status" value="1"/>
</dbReference>
<keyword evidence="8" id="KW-1185">Reference proteome</keyword>
<dbReference type="GO" id="GO:0035516">
    <property type="term" value="F:broad specificity oxidative DNA demethylase activity"/>
    <property type="evidence" value="ECO:0007669"/>
    <property type="project" value="TreeGrafter"/>
</dbReference>
<keyword evidence="3" id="KW-0560">Oxidoreductase</keyword>
<dbReference type="SUPFAM" id="SSF51197">
    <property type="entry name" value="Clavaminate synthase-like"/>
    <property type="match status" value="1"/>
</dbReference>
<dbReference type="GO" id="GO:0035513">
    <property type="term" value="P:oxidative RNA demethylation"/>
    <property type="evidence" value="ECO:0007669"/>
    <property type="project" value="TreeGrafter"/>
</dbReference>
<dbReference type="Pfam" id="PF13532">
    <property type="entry name" value="2OG-FeII_Oxy_2"/>
    <property type="match status" value="1"/>
</dbReference>
<reference evidence="7 8" key="1">
    <citation type="submission" date="2024-03" db="EMBL/GenBank/DDBJ databases">
        <title>The genome assembly and annotation of the cricket Gryllus longicercus Weissman &amp; Gray.</title>
        <authorList>
            <person name="Szrajer S."/>
            <person name="Gray D."/>
            <person name="Ylla G."/>
        </authorList>
    </citation>
    <scope>NUCLEOTIDE SEQUENCE [LARGE SCALE GENOMIC DNA]</scope>
    <source>
        <strain evidence="7">DAG 2021-001</strain>
        <tissue evidence="7">Whole body minus gut</tissue>
    </source>
</reference>
<evidence type="ECO:0000256" key="1">
    <source>
        <dbReference type="ARBA" id="ARBA00022723"/>
    </source>
</evidence>
<proteinExistence type="predicted"/>
<dbReference type="GO" id="GO:0035515">
    <property type="term" value="F:oxidative RNA demethylase activity"/>
    <property type="evidence" value="ECO:0007669"/>
    <property type="project" value="TreeGrafter"/>
</dbReference>
<protein>
    <recommendedName>
        <fullName evidence="6">Fe2OG dioxygenase domain-containing protein</fullName>
    </recommendedName>
</protein>
<comment type="cofactor">
    <cofactor evidence="5">
        <name>Fe(2+)</name>
        <dbReference type="ChEBI" id="CHEBI:29033"/>
    </cofactor>
    <text evidence="5">Binds 1 Fe(2+) ion per subunit.</text>
</comment>
<name>A0AAN9V4P5_9ORTH</name>
<dbReference type="Proteomes" id="UP001378592">
    <property type="component" value="Unassembled WGS sequence"/>
</dbReference>
<dbReference type="GO" id="GO:0008198">
    <property type="term" value="F:ferrous iron binding"/>
    <property type="evidence" value="ECO:0007669"/>
    <property type="project" value="TreeGrafter"/>
</dbReference>
<evidence type="ECO:0000256" key="5">
    <source>
        <dbReference type="PIRSR" id="PIRSR604574-2"/>
    </source>
</evidence>
<evidence type="ECO:0000256" key="2">
    <source>
        <dbReference type="ARBA" id="ARBA00022964"/>
    </source>
</evidence>
<dbReference type="InterPro" id="IPR027450">
    <property type="entry name" value="AlkB-like"/>
</dbReference>
<evidence type="ECO:0000256" key="3">
    <source>
        <dbReference type="ARBA" id="ARBA00023002"/>
    </source>
</evidence>
<dbReference type="GO" id="GO:0005634">
    <property type="term" value="C:nucleus"/>
    <property type="evidence" value="ECO:0007669"/>
    <property type="project" value="TreeGrafter"/>
</dbReference>
<organism evidence="7 8">
    <name type="scientific">Gryllus longicercus</name>
    <dbReference type="NCBI Taxonomy" id="2509291"/>
    <lineage>
        <taxon>Eukaryota</taxon>
        <taxon>Metazoa</taxon>
        <taxon>Ecdysozoa</taxon>
        <taxon>Arthropoda</taxon>
        <taxon>Hexapoda</taxon>
        <taxon>Insecta</taxon>
        <taxon>Pterygota</taxon>
        <taxon>Neoptera</taxon>
        <taxon>Polyneoptera</taxon>
        <taxon>Orthoptera</taxon>
        <taxon>Ensifera</taxon>
        <taxon>Gryllidea</taxon>
        <taxon>Grylloidea</taxon>
        <taxon>Gryllidae</taxon>
        <taxon>Gryllinae</taxon>
        <taxon>Gryllus</taxon>
    </lineage>
</organism>
<feature type="domain" description="Fe2OG dioxygenase" evidence="6">
    <location>
        <begin position="177"/>
        <end position="314"/>
    </location>
</feature>
<evidence type="ECO:0000313" key="8">
    <source>
        <dbReference type="Proteomes" id="UP001378592"/>
    </source>
</evidence>
<dbReference type="InterPro" id="IPR004574">
    <property type="entry name" value="Alkb"/>
</dbReference>
<evidence type="ECO:0000313" key="7">
    <source>
        <dbReference type="EMBL" id="KAK7789558.1"/>
    </source>
</evidence>
<feature type="binding site" evidence="5">
    <location>
        <position position="197"/>
    </location>
    <ligand>
        <name>Fe cation</name>
        <dbReference type="ChEBI" id="CHEBI:24875"/>
        <note>catalytic</note>
    </ligand>
</feature>
<dbReference type="InterPro" id="IPR005123">
    <property type="entry name" value="Oxoglu/Fe-dep_dioxygenase_dom"/>
</dbReference>
<dbReference type="EMBL" id="JAZDUA010000736">
    <property type="protein sequence ID" value="KAK7789558.1"/>
    <property type="molecule type" value="Genomic_DNA"/>
</dbReference>
<dbReference type="PANTHER" id="PTHR16557:SF2">
    <property type="entry name" value="NUCLEIC ACID DIOXYGENASE ALKBH1"/>
    <property type="match status" value="1"/>
</dbReference>
<dbReference type="PANTHER" id="PTHR16557">
    <property type="entry name" value="ALKYLATED DNA REPAIR PROTEIN ALKB-RELATED"/>
    <property type="match status" value="1"/>
</dbReference>
<dbReference type="AlphaFoldDB" id="A0AAN9V4P5"/>
<keyword evidence="1 5" id="KW-0479">Metal-binding</keyword>
<accession>A0AAN9V4P5</accession>
<feature type="binding site" evidence="5">
    <location>
        <position position="251"/>
    </location>
    <ligand>
        <name>Fe cation</name>
        <dbReference type="ChEBI" id="CHEBI:24875"/>
        <note>catalytic</note>
    </ligand>
</feature>
<dbReference type="GO" id="GO:0005737">
    <property type="term" value="C:cytoplasm"/>
    <property type="evidence" value="ECO:0007669"/>
    <property type="project" value="TreeGrafter"/>
</dbReference>
<keyword evidence="2" id="KW-0223">Dioxygenase</keyword>
<dbReference type="InterPro" id="IPR037151">
    <property type="entry name" value="AlkB-like_sf"/>
</dbReference>
<gene>
    <name evidence="7" type="ORF">R5R35_011727</name>
</gene>
<sequence length="325" mass="36645">MPELFKESFKKYKSKCPPPDFSEVINFGSKSSIQIEGVKNGKIVNPVHLCGLQPVSQWKISEIENNPGMIHVVNPFTDVGHRYWVCRALSSYTQRPESKLSLDGIGDLQEDEDWWELCTRDAFRAKHLQPGLRWATMGYHHNWNTKIYSEEERDAFPGDLAALSQCIANAVGYSDFCAEAAIVNFYHKNSALAGHTDHSERNLEAPLLSFSFGCSAVFLIGGKTLETKPTAMFLHSGDLVIMAGESRLCYHSVPKILPTSENLSEEVPCCSPCKDCCCILDADLFTKCSDNEFWEPFKKYIEKSRINLNVRQVLYPGETRLISET</sequence>
<feature type="binding site" evidence="5">
    <location>
        <position position="195"/>
    </location>
    <ligand>
        <name>Fe cation</name>
        <dbReference type="ChEBI" id="CHEBI:24875"/>
        <note>catalytic</note>
    </ligand>
</feature>
<dbReference type="Gene3D" id="2.60.120.590">
    <property type="entry name" value="Alpha-ketoglutarate-dependent dioxygenase AlkB-like"/>
    <property type="match status" value="1"/>
</dbReference>
<evidence type="ECO:0000256" key="4">
    <source>
        <dbReference type="ARBA" id="ARBA00023004"/>
    </source>
</evidence>
<comment type="caution">
    <text evidence="7">The sequence shown here is derived from an EMBL/GenBank/DDBJ whole genome shotgun (WGS) entry which is preliminary data.</text>
</comment>